<dbReference type="GO" id="GO:0004177">
    <property type="term" value="F:aminopeptidase activity"/>
    <property type="evidence" value="ECO:0007669"/>
    <property type="project" value="TreeGrafter"/>
</dbReference>
<dbReference type="Gene3D" id="3.60.70.12">
    <property type="entry name" value="L-amino peptidase D-ALA esterase/amidase"/>
    <property type="match status" value="1"/>
</dbReference>
<evidence type="ECO:0000313" key="2">
    <source>
        <dbReference type="EMBL" id="SVA41746.1"/>
    </source>
</evidence>
<organism evidence="2">
    <name type="scientific">marine metagenome</name>
    <dbReference type="NCBI Taxonomy" id="408172"/>
    <lineage>
        <taxon>unclassified sequences</taxon>
        <taxon>metagenomes</taxon>
        <taxon>ecological metagenomes</taxon>
    </lineage>
</organism>
<dbReference type="PANTHER" id="PTHR36512">
    <property type="entry name" value="D-AMINOPEPTIDASE"/>
    <property type="match status" value="1"/>
</dbReference>
<dbReference type="AlphaFoldDB" id="A0A381VN45"/>
<accession>A0A381VN45</accession>
<dbReference type="SUPFAM" id="SSF56266">
    <property type="entry name" value="DmpA/ArgJ-like"/>
    <property type="match status" value="1"/>
</dbReference>
<reference evidence="2" key="1">
    <citation type="submission" date="2018-05" db="EMBL/GenBank/DDBJ databases">
        <authorList>
            <person name="Lanie J.A."/>
            <person name="Ng W.-L."/>
            <person name="Kazmierczak K.M."/>
            <person name="Andrzejewski T.M."/>
            <person name="Davidsen T.M."/>
            <person name="Wayne K.J."/>
            <person name="Tettelin H."/>
            <person name="Glass J.I."/>
            <person name="Rusch D."/>
            <person name="Podicherti R."/>
            <person name="Tsui H.-C.T."/>
            <person name="Winkler M.E."/>
        </authorList>
    </citation>
    <scope>NUCLEOTIDE SEQUENCE</scope>
</reference>
<proteinExistence type="inferred from homology"/>
<evidence type="ECO:0000256" key="1">
    <source>
        <dbReference type="ARBA" id="ARBA00007068"/>
    </source>
</evidence>
<gene>
    <name evidence="2" type="ORF">METZ01_LOCUS94600</name>
</gene>
<protein>
    <recommendedName>
        <fullName evidence="3">Peptidase S58</fullName>
    </recommendedName>
</protein>
<dbReference type="EMBL" id="UINC01009304">
    <property type="protein sequence ID" value="SVA41746.1"/>
    <property type="molecule type" value="Genomic_DNA"/>
</dbReference>
<dbReference type="InterPro" id="IPR016117">
    <property type="entry name" value="ArgJ-like_dom_sf"/>
</dbReference>
<name>A0A381VN45_9ZZZZ</name>
<dbReference type="InterPro" id="IPR005321">
    <property type="entry name" value="Peptidase_S58_DmpA"/>
</dbReference>
<comment type="similarity">
    <text evidence="1">Belongs to the peptidase S58 family.</text>
</comment>
<dbReference type="CDD" id="cd02252">
    <property type="entry name" value="nylC_like"/>
    <property type="match status" value="1"/>
</dbReference>
<dbReference type="PANTHER" id="PTHR36512:SF3">
    <property type="entry name" value="BLR5678 PROTEIN"/>
    <property type="match status" value="1"/>
</dbReference>
<dbReference type="Pfam" id="PF03576">
    <property type="entry name" value="Peptidase_S58"/>
    <property type="match status" value="1"/>
</dbReference>
<evidence type="ECO:0008006" key="3">
    <source>
        <dbReference type="Google" id="ProtNLM"/>
    </source>
</evidence>
<sequence length="323" mass="32427">MNNSITDIPGIAVGHWTNLEAITGCTAILCPTGSLGGVSVRGASPGTRETDVLHPSNRVDEIHAIMLSGGSAFGLAAADGAMRYLEGKGIGVKVGSSVVPIVPSAILFDLGIGEGGVRPDSESGYYACEFASSDPVEQGCVGAGTGATVGKTQGPQRSVKGGLGSASIDLGEGLLVAALVVVNAIGSVHDPENGLLIAGPRDNKSMSSSINDLISGNSFKLPDINGNTTIGVVVTNAKLTKAQAARMAASSHDGLALAIRPSHLIGDGDTMFSISTGEQGGIDGYGDMNRIIAGTIKTVSLAILNAINFAETMGGVPSVKDVS</sequence>